<organism evidence="3 4">
    <name type="scientific">Cymbomonas tetramitiformis</name>
    <dbReference type="NCBI Taxonomy" id="36881"/>
    <lineage>
        <taxon>Eukaryota</taxon>
        <taxon>Viridiplantae</taxon>
        <taxon>Chlorophyta</taxon>
        <taxon>Pyramimonadophyceae</taxon>
        <taxon>Pyramimonadales</taxon>
        <taxon>Pyramimonadaceae</taxon>
        <taxon>Cymbomonas</taxon>
    </lineage>
</organism>
<feature type="signal peptide" evidence="2">
    <location>
        <begin position="1"/>
        <end position="26"/>
    </location>
</feature>
<keyword evidence="2" id="KW-0732">Signal</keyword>
<keyword evidence="1" id="KW-0812">Transmembrane</keyword>
<evidence type="ECO:0000256" key="2">
    <source>
        <dbReference type="SAM" id="SignalP"/>
    </source>
</evidence>
<comment type="caution">
    <text evidence="3">The sequence shown here is derived from an EMBL/GenBank/DDBJ whole genome shotgun (WGS) entry which is preliminary data.</text>
</comment>
<feature type="chain" id="PRO_5041981133" description="Right handed beta helix domain-containing protein" evidence="2">
    <location>
        <begin position="27"/>
        <end position="1560"/>
    </location>
</feature>
<feature type="transmembrane region" description="Helical" evidence="1">
    <location>
        <begin position="1391"/>
        <end position="1413"/>
    </location>
</feature>
<dbReference type="SUPFAM" id="SSF51126">
    <property type="entry name" value="Pectin lyase-like"/>
    <property type="match status" value="3"/>
</dbReference>
<reference evidence="3 4" key="1">
    <citation type="journal article" date="2015" name="Genome Biol. Evol.">
        <title>Comparative Genomics of a Bacterivorous Green Alga Reveals Evolutionary Causalities and Consequences of Phago-Mixotrophic Mode of Nutrition.</title>
        <authorList>
            <person name="Burns J.A."/>
            <person name="Paasch A."/>
            <person name="Narechania A."/>
            <person name="Kim E."/>
        </authorList>
    </citation>
    <scope>NUCLEOTIDE SEQUENCE [LARGE SCALE GENOMIC DNA]</scope>
    <source>
        <strain evidence="3 4">PLY_AMNH</strain>
    </source>
</reference>
<dbReference type="EMBL" id="LGRX02005238">
    <property type="protein sequence ID" value="KAK3278883.1"/>
    <property type="molecule type" value="Genomic_DNA"/>
</dbReference>
<feature type="transmembrane region" description="Helical" evidence="1">
    <location>
        <begin position="1419"/>
        <end position="1439"/>
    </location>
</feature>
<name>A0AAE0LBA5_9CHLO</name>
<evidence type="ECO:0000256" key="1">
    <source>
        <dbReference type="SAM" id="Phobius"/>
    </source>
</evidence>
<protein>
    <recommendedName>
        <fullName evidence="5">Right handed beta helix domain-containing protein</fullName>
    </recommendedName>
</protein>
<evidence type="ECO:0000313" key="4">
    <source>
        <dbReference type="Proteomes" id="UP001190700"/>
    </source>
</evidence>
<accession>A0AAE0LBA5</accession>
<dbReference type="PANTHER" id="PTHR11319:SF35">
    <property type="entry name" value="OUTER MEMBRANE PROTEIN PMPC-RELATED"/>
    <property type="match status" value="1"/>
</dbReference>
<dbReference type="PANTHER" id="PTHR11319">
    <property type="entry name" value="G PROTEIN-COUPLED RECEPTOR-RELATED"/>
    <property type="match status" value="1"/>
</dbReference>
<keyword evidence="1" id="KW-1133">Transmembrane helix</keyword>
<feature type="transmembrane region" description="Helical" evidence="1">
    <location>
        <begin position="1476"/>
        <end position="1500"/>
    </location>
</feature>
<proteinExistence type="predicted"/>
<evidence type="ECO:0008006" key="5">
    <source>
        <dbReference type="Google" id="ProtNLM"/>
    </source>
</evidence>
<feature type="transmembrane region" description="Helical" evidence="1">
    <location>
        <begin position="1512"/>
        <end position="1529"/>
    </location>
</feature>
<feature type="transmembrane region" description="Helical" evidence="1">
    <location>
        <begin position="1226"/>
        <end position="1252"/>
    </location>
</feature>
<dbReference type="Proteomes" id="UP001190700">
    <property type="component" value="Unassembled WGS sequence"/>
</dbReference>
<gene>
    <name evidence="3" type="ORF">CYMTET_13210</name>
</gene>
<sequence length="1560" mass="165879">MSHIILVRPFLCIFVVVALLTAPATALVHTSYTSDGQSYIWTQHGVQKIAALSHLFGSPSAGDVFTLKALLANELIARSVTELAEAELDINYQPRNTSTRGAVAEAGGVGGNPNQYQNVGESVSITEATAAEGQLVDALSECEVGKVVLATDIFLSSPPLVISHSVEIRGNCGGPARRCVLDGQEIGTVMLVNTGNRLDLSHVELRNGKGDEAGGLELSSGAIAHLVGCVIQRCQAVKHGGGILLRDGANLVLNGTTCANNSADKGGGVFLQGANLSVTGESSVSLNTAVIGGAIYSFPDSIINLDASTVEGNFADKGAGIFLDVRVDLRLVNGSQLIGNYAKVSGGGAHCESMFISGSVVANNTAQITGGGLFMHLDGVLTITQSQVVGNVALSDGGGVFIQGSTSLHVQSSEVAQNTAIMGGGIYLGASSNAEIRNGSRIVGNSAAAVGGGLYASGNSSVVVAESSVSSNSAAGNAGGIYGKQITVQSSTVDLNTAQKGGGLYGPRGALLRVIGASSIRSNTAEINGGGFYLEINASLVLLPTSLVSHNNARDKGGGIHAEVATRLHAEGVGMLHNTAVDGGAVYVVHASEVVVIGTRLEMNRGTGNGGGIFLGQSSRLEVRGSSLVGNEAGLSGGGIFVNVAATLMSLQDTNFTGNAAGQGNGGAVNLGQPMVEPALSLERLQLEGNRAMAGSNLYWKYSPDNLTELPLCRGCEVAGSEETELFASSAVAGALGAWSRAQETVLPPWITSATLDPYTAAATLGDYAYVLKDYYGHKTFMSAEGDCKLTVTAIARNGITIRGQVFQQFEADYALFSDLLVVGIPGSTAQLEFQPSIGEYTLVIDVVIPQCEQGDAISRDGMSCQRCPNGTISFSTDFNTSQCVSCDGVDGLQCHGGADFSVDDGYWLSEQAANAGTEVCSNNSKAKECFFKYIYPCDIDSACTSDTAGRQGTGPESVSLLQLCGAGHAKGTVLCGSCQEGYEYVMSECIRCPEDAAKSWAQAMAILVVVPGAFLLVTLSLQSFGKLFVALQGDLKQVVVITKRILDSLKPQLEFVSAALAIFLRYLQTLVPILQLFQDSLTGQLLHALRYLGWIAVPVGAMISRKCLAYNLQIDAPGEFYSEFAFKLSMPLVILLGLGGLMKYYTVRAERLRAADNEEGLKAVNAVKLNLVTVAVFLLQFIYPSVCIFCFGVFRCDEILHEGELGDRSFFLRYDRTVQCFVDEWWIAMGCSVVTIIYYVVGGPVVQYSALRHFHAQKKYKVLFVVDSVQDMAPSDTKHFEPLGATALSMASAGEKSSEASKRSLDAVQSVTVDSKSKEFIFRKGPEVSYVLGSDSADHYLTELDGVQVAVCPVITMIKQDDGSELRYHLTRLDEPNSFQRLYKPFENKYYFWSCVIMLRLFLLTGFVALVQQFNEDYAIPYTLGVSIFFWGVSGQFAAYKNPWCDRVDYLCQSSLMIALFFLSVQQAHGVQESISSFIMFYQVVTSFILLYLIGNVLIQKTRDFRKDLDQLRNLFLSFLPFGIGLYISNKVHSKKIDIEGAAAADEDDDANADCDAGD</sequence>
<dbReference type="InterPro" id="IPR011050">
    <property type="entry name" value="Pectin_lyase_fold/virulence"/>
</dbReference>
<evidence type="ECO:0000313" key="3">
    <source>
        <dbReference type="EMBL" id="KAK3278883.1"/>
    </source>
</evidence>
<feature type="transmembrane region" description="Helical" evidence="1">
    <location>
        <begin position="1451"/>
        <end position="1470"/>
    </location>
</feature>
<keyword evidence="4" id="KW-1185">Reference proteome</keyword>
<feature type="transmembrane region" description="Helical" evidence="1">
    <location>
        <begin position="1168"/>
        <end position="1195"/>
    </location>
</feature>
<keyword evidence="1" id="KW-0472">Membrane</keyword>
<feature type="transmembrane region" description="Helical" evidence="1">
    <location>
        <begin position="1129"/>
        <end position="1147"/>
    </location>
</feature>